<evidence type="ECO:0000313" key="3">
    <source>
        <dbReference type="EMBL" id="BBH93223.1"/>
    </source>
</evidence>
<comment type="similarity">
    <text evidence="1">Belongs to the short-chain dehydrogenases/reductases (SDR) family.</text>
</comment>
<name>A0A455SXR6_9CHLR</name>
<dbReference type="InterPro" id="IPR002347">
    <property type="entry name" value="SDR_fam"/>
</dbReference>
<dbReference type="PANTHER" id="PTHR42760">
    <property type="entry name" value="SHORT-CHAIN DEHYDROGENASES/REDUCTASES FAMILY MEMBER"/>
    <property type="match status" value="1"/>
</dbReference>
<protein>
    <submittedName>
        <fullName evidence="3">Short chain dehydrogenase</fullName>
    </submittedName>
</protein>
<accession>A0A455SXR6</accession>
<dbReference type="PANTHER" id="PTHR42760:SF122">
    <property type="entry name" value="NAD(P)-BINDING PROTEIN"/>
    <property type="match status" value="1"/>
</dbReference>
<proteinExistence type="inferred from homology"/>
<dbReference type="AlphaFoldDB" id="A0A455SXR6"/>
<gene>
    <name evidence="3" type="ORF">KTA_14220</name>
</gene>
<sequence length="253" mass="26585">MSGRLQGKVAIITGTASGQGRVAALRFAAEGCKVVGCDLNVAGAEETVRLVREAGGEMVSLQPCDLSDPEQAQRVVDLAVSTYGGFDILYNNAGTAWIAPIEQMTTRMWQDTLRSELDSVYYMCKAAWPHLIARGGGSIINVGSVSAKFGSEDVPGLAHAASKGAIIAMTRQLAAEGGKYGIRANTISPALIRTPQTEWAINSGALEGIMRKLMLKRIGTPEDVVFCAIYLASDEASWVTGADFAVDGGASAL</sequence>
<dbReference type="PRINTS" id="PR00080">
    <property type="entry name" value="SDRFAMILY"/>
</dbReference>
<dbReference type="EMBL" id="AP019377">
    <property type="protein sequence ID" value="BBH93223.1"/>
    <property type="molecule type" value="Genomic_DNA"/>
</dbReference>
<dbReference type="Pfam" id="PF13561">
    <property type="entry name" value="adh_short_C2"/>
    <property type="match status" value="1"/>
</dbReference>
<dbReference type="GO" id="GO:0048038">
    <property type="term" value="F:quinone binding"/>
    <property type="evidence" value="ECO:0007669"/>
    <property type="project" value="TreeGrafter"/>
</dbReference>
<keyword evidence="2" id="KW-0560">Oxidoreductase</keyword>
<dbReference type="FunFam" id="3.40.50.720:FF:000084">
    <property type="entry name" value="Short-chain dehydrogenase reductase"/>
    <property type="match status" value="1"/>
</dbReference>
<organism evidence="3">
    <name type="scientific">Thermogemmatispora argillosa</name>
    <dbReference type="NCBI Taxonomy" id="2045280"/>
    <lineage>
        <taxon>Bacteria</taxon>
        <taxon>Bacillati</taxon>
        <taxon>Chloroflexota</taxon>
        <taxon>Ktedonobacteria</taxon>
        <taxon>Thermogemmatisporales</taxon>
        <taxon>Thermogemmatisporaceae</taxon>
        <taxon>Thermogemmatispora</taxon>
    </lineage>
</organism>
<reference evidence="3" key="1">
    <citation type="submission" date="2018-12" db="EMBL/GenBank/DDBJ databases">
        <title>Novel natural products biosynthetic potential of the class Ktedonobacteria.</title>
        <authorList>
            <person name="Zheng Y."/>
            <person name="Saitou A."/>
            <person name="Wang C.M."/>
            <person name="Toyoda A."/>
            <person name="Minakuchi Y."/>
            <person name="Sekiguchi Y."/>
            <person name="Ueda K."/>
            <person name="Takano H."/>
            <person name="Sakai Y."/>
            <person name="Yokota A."/>
            <person name="Yabe S."/>
        </authorList>
    </citation>
    <scope>NUCLEOTIDE SEQUENCE</scope>
    <source>
        <strain evidence="3">A3-2</strain>
    </source>
</reference>
<dbReference type="CDD" id="cd05233">
    <property type="entry name" value="SDR_c"/>
    <property type="match status" value="1"/>
</dbReference>
<dbReference type="GO" id="GO:0016616">
    <property type="term" value="F:oxidoreductase activity, acting on the CH-OH group of donors, NAD or NADP as acceptor"/>
    <property type="evidence" value="ECO:0007669"/>
    <property type="project" value="TreeGrafter"/>
</dbReference>
<evidence type="ECO:0000256" key="1">
    <source>
        <dbReference type="ARBA" id="ARBA00006484"/>
    </source>
</evidence>
<evidence type="ECO:0000256" key="2">
    <source>
        <dbReference type="ARBA" id="ARBA00023002"/>
    </source>
</evidence>
<dbReference type="InterPro" id="IPR036291">
    <property type="entry name" value="NAD(P)-bd_dom_sf"/>
</dbReference>
<dbReference type="PRINTS" id="PR00081">
    <property type="entry name" value="GDHRDH"/>
</dbReference>
<dbReference type="GO" id="GO:0006633">
    <property type="term" value="P:fatty acid biosynthetic process"/>
    <property type="evidence" value="ECO:0007669"/>
    <property type="project" value="TreeGrafter"/>
</dbReference>
<dbReference type="Gene3D" id="3.40.50.720">
    <property type="entry name" value="NAD(P)-binding Rossmann-like Domain"/>
    <property type="match status" value="1"/>
</dbReference>
<dbReference type="SUPFAM" id="SSF51735">
    <property type="entry name" value="NAD(P)-binding Rossmann-fold domains"/>
    <property type="match status" value="1"/>
</dbReference>